<dbReference type="InterPro" id="IPR027267">
    <property type="entry name" value="AH/BAR_dom_sf"/>
</dbReference>
<feature type="compositionally biased region" description="Polar residues" evidence="13">
    <location>
        <begin position="302"/>
        <end position="313"/>
    </location>
</feature>
<keyword evidence="4 11" id="KW-0728">SH3 domain</keyword>
<dbReference type="PROSITE" id="PS50002">
    <property type="entry name" value="SH3"/>
    <property type="match status" value="1"/>
</dbReference>
<dbReference type="RefSeq" id="XP_045548387.1">
    <property type="nucleotide sequence ID" value="XM_045692431.1"/>
</dbReference>
<evidence type="ECO:0000256" key="11">
    <source>
        <dbReference type="PROSITE-ProRule" id="PRU00192"/>
    </source>
</evidence>
<feature type="domain" description="SH3" evidence="14">
    <location>
        <begin position="534"/>
        <end position="601"/>
    </location>
</feature>
<dbReference type="PANTHER" id="PTHR15735">
    <property type="entry name" value="FCH AND DOUBLE SH3 DOMAINS PROTEIN"/>
    <property type="match status" value="1"/>
</dbReference>
<evidence type="ECO:0000256" key="10">
    <source>
        <dbReference type="ARBA" id="ARBA00023136"/>
    </source>
</evidence>
<feature type="region of interest" description="Disordered" evidence="13">
    <location>
        <begin position="302"/>
        <end position="346"/>
    </location>
</feature>
<dbReference type="Pfam" id="PF00611">
    <property type="entry name" value="FCH"/>
    <property type="match status" value="1"/>
</dbReference>
<evidence type="ECO:0000256" key="4">
    <source>
        <dbReference type="ARBA" id="ARBA00022443"/>
    </source>
</evidence>
<dbReference type="SUPFAM" id="SSF50044">
    <property type="entry name" value="SH3-domain"/>
    <property type="match status" value="1"/>
</dbReference>
<dbReference type="InterPro" id="IPR036028">
    <property type="entry name" value="SH3-like_dom_sf"/>
</dbReference>
<accession>A0ABM3CP97</accession>
<keyword evidence="9" id="KW-0446">Lipid-binding</keyword>
<dbReference type="InterPro" id="IPR001060">
    <property type="entry name" value="FCH_dom"/>
</dbReference>
<evidence type="ECO:0000313" key="17">
    <source>
        <dbReference type="Proteomes" id="UP001652741"/>
    </source>
</evidence>
<dbReference type="Pfam" id="PF00018">
    <property type="entry name" value="SH3_1"/>
    <property type="match status" value="1"/>
</dbReference>
<evidence type="ECO:0000259" key="14">
    <source>
        <dbReference type="PROSITE" id="PS50002"/>
    </source>
</evidence>
<evidence type="ECO:0000259" key="15">
    <source>
        <dbReference type="PROSITE" id="PS51741"/>
    </source>
</evidence>
<dbReference type="GeneID" id="106568736"/>
<dbReference type="Gene3D" id="1.20.1270.60">
    <property type="entry name" value="Arfaptin homology (AH) domain/BAR domain"/>
    <property type="match status" value="1"/>
</dbReference>
<feature type="region of interest" description="Disordered" evidence="13">
    <location>
        <begin position="460"/>
        <end position="509"/>
    </location>
</feature>
<sequence>MESGRATLLKEQQLKDQFDNLEKHTQSGIEFVERYSKFVKERSEIEISYAKQIRNLSKKYQPKKNSREEEENKYTSCRAFLSTLNELNDYAGQHEVIAENLTSQIITELSRYLTELKAERKSHFHDGRKAQQQIESSWKQLESSKRRFERDCKEADRAQQYFERMDADINVTKADVEKARQQAQMRHQIAADSKTEYSNYLTKFNQEQNEHYYTLIPNIFQKLQEMEERRIERVGVSMKTYAEVDREVLPIVGKCLDGMTKAAESIEPKTDSKQVVESYKSGFEPPGDVEFEDYGPGQTIKRTVSETSLSNSRGEAKERPGGGKSKGKLWPFIKNKNKSPKQNKEPLSNRFNEFMASKPKMTCLRSLRRGGSGPEDFSHLPPEQRRKKLQAKIDDINKDIQKEMDQKDALTKMKGVYEKNPQMGDPASVDPRLVEMSMNIEKLQSEVQKFEGWLAEVEGRLPSRSDPPRRQSGLYESQHSNSTMVDNNCAQDRESSPDGSYTEEQSSETQVKVAIANTPEFDDEFDDGDEETLPTIGTCKAVYSFEGNTPLTGHNEGTISVTEGELLFVIEQDKGDGWTRVRRNEEEEGYVPTSYVEVFLETNAKDS</sequence>
<dbReference type="PANTHER" id="PTHR15735:SF13">
    <property type="entry name" value="FORMIN-BINDING PROTEIN 1"/>
    <property type="match status" value="1"/>
</dbReference>
<protein>
    <submittedName>
        <fullName evidence="18">Formin-binding protein 1 isoform X20</fullName>
    </submittedName>
</protein>
<comment type="similarity">
    <text evidence="3">Belongs to the FNBP1 family.</text>
</comment>
<comment type="subcellular location">
    <subcellularLocation>
        <location evidence="1">Cell membrane</location>
    </subcellularLocation>
    <subcellularLocation>
        <location evidence="2">Cytoplasm</location>
        <location evidence="2">Cell cortex</location>
    </subcellularLocation>
</comment>
<keyword evidence="6" id="KW-0963">Cytoplasm</keyword>
<feature type="domain" description="REM-1" evidence="16">
    <location>
        <begin position="379"/>
        <end position="456"/>
    </location>
</feature>
<name>A0ABM3CP97_SALSA</name>
<keyword evidence="8 12" id="KW-0175">Coiled coil</keyword>
<evidence type="ECO:0000259" key="16">
    <source>
        <dbReference type="PROSITE" id="PS51860"/>
    </source>
</evidence>
<dbReference type="InterPro" id="IPR057870">
    <property type="entry name" value="HR1_TOCA"/>
</dbReference>
<dbReference type="InterPro" id="IPR011072">
    <property type="entry name" value="HR1_rho-bd"/>
</dbReference>
<feature type="domain" description="F-BAR" evidence="15">
    <location>
        <begin position="1"/>
        <end position="271"/>
    </location>
</feature>
<evidence type="ECO:0000256" key="3">
    <source>
        <dbReference type="ARBA" id="ARBA00009426"/>
    </source>
</evidence>
<evidence type="ECO:0000256" key="12">
    <source>
        <dbReference type="PROSITE-ProRule" id="PRU01077"/>
    </source>
</evidence>
<dbReference type="SMART" id="SM00055">
    <property type="entry name" value="FCH"/>
    <property type="match status" value="1"/>
</dbReference>
<evidence type="ECO:0000256" key="5">
    <source>
        <dbReference type="ARBA" id="ARBA00022475"/>
    </source>
</evidence>
<dbReference type="Gene3D" id="2.30.30.40">
    <property type="entry name" value="SH3 Domains"/>
    <property type="match status" value="1"/>
</dbReference>
<gene>
    <name evidence="18" type="primary">LOC106568736</name>
</gene>
<evidence type="ECO:0000256" key="8">
    <source>
        <dbReference type="ARBA" id="ARBA00023054"/>
    </source>
</evidence>
<organism evidence="17 18">
    <name type="scientific">Salmo salar</name>
    <name type="common">Atlantic salmon</name>
    <dbReference type="NCBI Taxonomy" id="8030"/>
    <lineage>
        <taxon>Eukaryota</taxon>
        <taxon>Metazoa</taxon>
        <taxon>Chordata</taxon>
        <taxon>Craniata</taxon>
        <taxon>Vertebrata</taxon>
        <taxon>Euteleostomi</taxon>
        <taxon>Actinopterygii</taxon>
        <taxon>Neopterygii</taxon>
        <taxon>Teleostei</taxon>
        <taxon>Protacanthopterygii</taxon>
        <taxon>Salmoniformes</taxon>
        <taxon>Salmonidae</taxon>
        <taxon>Salmoninae</taxon>
        <taxon>Salmo</taxon>
    </lineage>
</organism>
<evidence type="ECO:0000256" key="13">
    <source>
        <dbReference type="SAM" id="MobiDB-lite"/>
    </source>
</evidence>
<dbReference type="InterPro" id="IPR031160">
    <property type="entry name" value="F_BAR_dom"/>
</dbReference>
<reference evidence="18" key="1">
    <citation type="submission" date="2025-08" db="UniProtKB">
        <authorList>
            <consortium name="RefSeq"/>
        </authorList>
    </citation>
    <scope>IDENTIFICATION</scope>
</reference>
<evidence type="ECO:0000256" key="2">
    <source>
        <dbReference type="ARBA" id="ARBA00004544"/>
    </source>
</evidence>
<evidence type="ECO:0000313" key="18">
    <source>
        <dbReference type="RefSeq" id="XP_045548387.1"/>
    </source>
</evidence>
<evidence type="ECO:0000256" key="9">
    <source>
        <dbReference type="ARBA" id="ARBA00023121"/>
    </source>
</evidence>
<dbReference type="SUPFAM" id="SSF103657">
    <property type="entry name" value="BAR/IMD domain-like"/>
    <property type="match status" value="1"/>
</dbReference>
<dbReference type="SMART" id="SM00326">
    <property type="entry name" value="SH3"/>
    <property type="match status" value="1"/>
</dbReference>
<feature type="compositionally biased region" description="Polar residues" evidence="13">
    <location>
        <begin position="474"/>
        <end position="490"/>
    </location>
</feature>
<evidence type="ECO:0000256" key="7">
    <source>
        <dbReference type="ARBA" id="ARBA00022583"/>
    </source>
</evidence>
<dbReference type="PROSITE" id="PS51741">
    <property type="entry name" value="F_BAR"/>
    <property type="match status" value="1"/>
</dbReference>
<keyword evidence="17" id="KW-1185">Reference proteome</keyword>
<dbReference type="InterPro" id="IPR001452">
    <property type="entry name" value="SH3_domain"/>
</dbReference>
<feature type="compositionally biased region" description="Polar residues" evidence="13">
    <location>
        <begin position="497"/>
        <end position="509"/>
    </location>
</feature>
<dbReference type="PROSITE" id="PS51860">
    <property type="entry name" value="REM_1"/>
    <property type="match status" value="1"/>
</dbReference>
<dbReference type="Proteomes" id="UP001652741">
    <property type="component" value="Chromosome ssa01"/>
</dbReference>
<keyword evidence="5" id="KW-1003">Cell membrane</keyword>
<feature type="region of interest" description="Disordered" evidence="13">
    <location>
        <begin position="367"/>
        <end position="387"/>
    </location>
</feature>
<keyword evidence="10" id="KW-0472">Membrane</keyword>
<dbReference type="Gene3D" id="6.10.140.470">
    <property type="match status" value="1"/>
</dbReference>
<feature type="compositionally biased region" description="Basic and acidic residues" evidence="13">
    <location>
        <begin position="460"/>
        <end position="469"/>
    </location>
</feature>
<evidence type="ECO:0000256" key="1">
    <source>
        <dbReference type="ARBA" id="ARBA00004236"/>
    </source>
</evidence>
<dbReference type="Pfam" id="PF25610">
    <property type="entry name" value="HR1_TOCA"/>
    <property type="match status" value="1"/>
</dbReference>
<proteinExistence type="inferred from homology"/>
<keyword evidence="7" id="KW-0254">Endocytosis</keyword>
<evidence type="ECO:0000256" key="6">
    <source>
        <dbReference type="ARBA" id="ARBA00022490"/>
    </source>
</evidence>